<dbReference type="STRING" id="1416779.SAMN05444409_2550"/>
<dbReference type="RefSeq" id="WP_074235744.1">
    <property type="nucleotide sequence ID" value="NZ_FSRK01000002.1"/>
</dbReference>
<proteinExistence type="predicted"/>
<dbReference type="AlphaFoldDB" id="A0A1N6ID38"/>
<keyword evidence="1" id="KW-0812">Transmembrane</keyword>
<dbReference type="InterPro" id="IPR046125">
    <property type="entry name" value="DUF6122"/>
</dbReference>
<organism evidence="2 3">
    <name type="scientific">Epilithonimonas zeae</name>
    <dbReference type="NCBI Taxonomy" id="1416779"/>
    <lineage>
        <taxon>Bacteria</taxon>
        <taxon>Pseudomonadati</taxon>
        <taxon>Bacteroidota</taxon>
        <taxon>Flavobacteriia</taxon>
        <taxon>Flavobacteriales</taxon>
        <taxon>Weeksellaceae</taxon>
        <taxon>Chryseobacterium group</taxon>
        <taxon>Epilithonimonas</taxon>
    </lineage>
</organism>
<reference evidence="3" key="1">
    <citation type="submission" date="2016-11" db="EMBL/GenBank/DDBJ databases">
        <authorList>
            <person name="Varghese N."/>
            <person name="Submissions S."/>
        </authorList>
    </citation>
    <scope>NUCLEOTIDE SEQUENCE [LARGE SCALE GENOMIC DNA]</scope>
    <source>
        <strain evidence="3">DSM 27623</strain>
    </source>
</reference>
<keyword evidence="3" id="KW-1185">Reference proteome</keyword>
<keyword evidence="1" id="KW-0472">Membrane</keyword>
<dbReference type="Proteomes" id="UP000185207">
    <property type="component" value="Unassembled WGS sequence"/>
</dbReference>
<evidence type="ECO:0000313" key="3">
    <source>
        <dbReference type="Proteomes" id="UP000185207"/>
    </source>
</evidence>
<evidence type="ECO:0008006" key="4">
    <source>
        <dbReference type="Google" id="ProtNLM"/>
    </source>
</evidence>
<gene>
    <name evidence="2" type="ORF">SAMN05444409_2550</name>
</gene>
<name>A0A1N6ID38_9FLAO</name>
<feature type="transmembrane region" description="Helical" evidence="1">
    <location>
        <begin position="37"/>
        <end position="59"/>
    </location>
</feature>
<evidence type="ECO:0000256" key="1">
    <source>
        <dbReference type="SAM" id="Phobius"/>
    </source>
</evidence>
<feature type="transmembrane region" description="Helical" evidence="1">
    <location>
        <begin position="71"/>
        <end position="88"/>
    </location>
</feature>
<evidence type="ECO:0000313" key="2">
    <source>
        <dbReference type="EMBL" id="SIO29958.1"/>
    </source>
</evidence>
<dbReference type="Pfam" id="PF19617">
    <property type="entry name" value="DUF6122"/>
    <property type="match status" value="1"/>
</dbReference>
<sequence>MNVSEILSLKTIIHYFMHFGFPIVLAYIFFRKDWKKAYFIMLGTMLVDADHLLSTPIFAPDRCSINFHPFHTYWAMGVYFLLLFFRGVPRMISVGLLFHMLTDWIDCQLHHLNF</sequence>
<protein>
    <recommendedName>
        <fullName evidence="4">Metal-dependent hydrolase</fullName>
    </recommendedName>
</protein>
<feature type="transmembrane region" description="Helical" evidence="1">
    <location>
        <begin position="12"/>
        <end position="30"/>
    </location>
</feature>
<keyword evidence="1" id="KW-1133">Transmembrane helix</keyword>
<accession>A0A1N6ID38</accession>
<dbReference type="OrthoDB" id="289051at2"/>
<dbReference type="EMBL" id="FSRK01000002">
    <property type="protein sequence ID" value="SIO29958.1"/>
    <property type="molecule type" value="Genomic_DNA"/>
</dbReference>